<feature type="region of interest" description="Disordered" evidence="1">
    <location>
        <begin position="93"/>
        <end position="117"/>
    </location>
</feature>
<protein>
    <submittedName>
        <fullName evidence="2">Uncharacterized protein</fullName>
    </submittedName>
</protein>
<dbReference type="Proteomes" id="UP000054248">
    <property type="component" value="Unassembled WGS sequence"/>
</dbReference>
<dbReference type="EMBL" id="KN822976">
    <property type="protein sequence ID" value="KIO30058.1"/>
    <property type="molecule type" value="Genomic_DNA"/>
</dbReference>
<proteinExistence type="predicted"/>
<reference evidence="3" key="2">
    <citation type="submission" date="2015-01" db="EMBL/GenBank/DDBJ databases">
        <title>Evolutionary Origins and Diversification of the Mycorrhizal Mutualists.</title>
        <authorList>
            <consortium name="DOE Joint Genome Institute"/>
            <consortium name="Mycorrhizal Genomics Consortium"/>
            <person name="Kohler A."/>
            <person name="Kuo A."/>
            <person name="Nagy L.G."/>
            <person name="Floudas D."/>
            <person name="Copeland A."/>
            <person name="Barry K.W."/>
            <person name="Cichocki N."/>
            <person name="Veneault-Fourrey C."/>
            <person name="LaButti K."/>
            <person name="Lindquist E.A."/>
            <person name="Lipzen A."/>
            <person name="Lundell T."/>
            <person name="Morin E."/>
            <person name="Murat C."/>
            <person name="Riley R."/>
            <person name="Ohm R."/>
            <person name="Sun H."/>
            <person name="Tunlid A."/>
            <person name="Henrissat B."/>
            <person name="Grigoriev I.V."/>
            <person name="Hibbett D.S."/>
            <person name="Martin F."/>
        </authorList>
    </citation>
    <scope>NUCLEOTIDE SEQUENCE [LARGE SCALE GENOMIC DNA]</scope>
    <source>
        <strain evidence="3">MUT 4182</strain>
    </source>
</reference>
<name>A0A0C3L893_9AGAM</name>
<dbReference type="AlphaFoldDB" id="A0A0C3L893"/>
<accession>A0A0C3L893</accession>
<organism evidence="2 3">
    <name type="scientific">Tulasnella calospora MUT 4182</name>
    <dbReference type="NCBI Taxonomy" id="1051891"/>
    <lineage>
        <taxon>Eukaryota</taxon>
        <taxon>Fungi</taxon>
        <taxon>Dikarya</taxon>
        <taxon>Basidiomycota</taxon>
        <taxon>Agaricomycotina</taxon>
        <taxon>Agaricomycetes</taxon>
        <taxon>Cantharellales</taxon>
        <taxon>Tulasnellaceae</taxon>
        <taxon>Tulasnella</taxon>
    </lineage>
</organism>
<evidence type="ECO:0000313" key="2">
    <source>
        <dbReference type="EMBL" id="KIO30058.1"/>
    </source>
</evidence>
<evidence type="ECO:0000256" key="1">
    <source>
        <dbReference type="SAM" id="MobiDB-lite"/>
    </source>
</evidence>
<sequence length="174" mass="19947">MDRDFSQRQKMDIDLQAHCSRRRPPKISVPRPLSCNPGFRLDAFPESPFNDRQSHDHTHFGESWELPLLVIFPFDYPASPTATLESGMSFLRAPSSPSRRKFRQKKTPISSQFDPASTRRRGYRLRANSVLTWKGLKRRIKKDSRETRMKCGIRHSASQVDQAVLGAPAALVKI</sequence>
<reference evidence="2 3" key="1">
    <citation type="submission" date="2014-04" db="EMBL/GenBank/DDBJ databases">
        <authorList>
            <consortium name="DOE Joint Genome Institute"/>
            <person name="Kuo A."/>
            <person name="Girlanda M."/>
            <person name="Perotto S."/>
            <person name="Kohler A."/>
            <person name="Nagy L.G."/>
            <person name="Floudas D."/>
            <person name="Copeland A."/>
            <person name="Barry K.W."/>
            <person name="Cichocki N."/>
            <person name="Veneault-Fourrey C."/>
            <person name="LaButti K."/>
            <person name="Lindquist E.A."/>
            <person name="Lipzen A."/>
            <person name="Lundell T."/>
            <person name="Morin E."/>
            <person name="Murat C."/>
            <person name="Sun H."/>
            <person name="Tunlid A."/>
            <person name="Henrissat B."/>
            <person name="Grigoriev I.V."/>
            <person name="Hibbett D.S."/>
            <person name="Martin F."/>
            <person name="Nordberg H.P."/>
            <person name="Cantor M.N."/>
            <person name="Hua S.X."/>
        </authorList>
    </citation>
    <scope>NUCLEOTIDE SEQUENCE [LARGE SCALE GENOMIC DNA]</scope>
    <source>
        <strain evidence="2 3">MUT 4182</strain>
    </source>
</reference>
<keyword evidence="3" id="KW-1185">Reference proteome</keyword>
<dbReference type="HOGENOM" id="CLU_1541234_0_0_1"/>
<gene>
    <name evidence="2" type="ORF">M407DRAFT_5882</name>
</gene>
<evidence type="ECO:0000313" key="3">
    <source>
        <dbReference type="Proteomes" id="UP000054248"/>
    </source>
</evidence>